<proteinExistence type="predicted"/>
<evidence type="ECO:0000256" key="1">
    <source>
        <dbReference type="SAM" id="Coils"/>
    </source>
</evidence>
<evidence type="ECO:0000256" key="2">
    <source>
        <dbReference type="SAM" id="MobiDB-lite"/>
    </source>
</evidence>
<dbReference type="EMBL" id="NVCO01000039">
    <property type="protein sequence ID" value="PFT45899.1"/>
    <property type="molecule type" value="Genomic_DNA"/>
</dbReference>
<dbReference type="Proteomes" id="UP000226106">
    <property type="component" value="Unassembled WGS sequence"/>
</dbReference>
<comment type="caution">
    <text evidence="3">The sequence shown here is derived from an EMBL/GenBank/DDBJ whole genome shotgun (WGS) entry which is preliminary data.</text>
</comment>
<protein>
    <recommendedName>
        <fullName evidence="5">Rad50/SbcC-type AAA domain-containing protein</fullName>
    </recommendedName>
</protein>
<sequence>MTVSSILINKLIVQGISYRRTVCFNKDFTIISGEKTSGKSLILSLIDYCLGKSEKIDLKVQKELNINCDQVFLELEIGNETFTFSRLLKKKHSNISIYFCIFEDIDGYTPKTVNRSEAMHFLMTKLNINEYKIIKHQKHSTQKILESISFRDIFRFVYINQHALGTNDFLDNKTFSKSSKNPHAFKLMFNLVESDKDALKLELVAAQNKIEDAHKVISGLNSYLKDKDAQDFNVLSAKSEKIKKNIDIQKQTKKTIIENSKLNSNNENETYIKLKNDLEEITNQIIEYQRQKRQLQISIKSKQLLVEEYKIEEEEIDATLEINYKLVIPDQNIECPLCNSTVSTHPYEELPQNTNTEKMLRKVKKEIINKIKLVTNLINDELKKVEEIELNIARLSKKQAIFNEAITEFAKETDVPFLSQIDSINSLINRLIKDYEIVKEGIRIHRKIEEKQNDITGFEATVTRLEGEITALQISDQDQKKIFDFLNDEYKDFMTRLKYDTNDETFIHPDLYMPYYEGASVYAHESGGLLECMQLSYLGAILKSKTEGYASGHPGLLLLDSISKYVGTLKKDEQKSKGSDEISDPKHIQEPVEGPVEIEEKNLINDPEVYEEFYKILIELSAHHQIILVENTPPEKFNKYIKYVFLKGQKGFINEGKNEFKENDES</sequence>
<evidence type="ECO:0008006" key="5">
    <source>
        <dbReference type="Google" id="ProtNLM"/>
    </source>
</evidence>
<feature type="region of interest" description="Disordered" evidence="2">
    <location>
        <begin position="573"/>
        <end position="594"/>
    </location>
</feature>
<keyword evidence="1" id="KW-0175">Coiled coil</keyword>
<evidence type="ECO:0000313" key="4">
    <source>
        <dbReference type="Proteomes" id="UP000226106"/>
    </source>
</evidence>
<evidence type="ECO:0000313" key="3">
    <source>
        <dbReference type="EMBL" id="PFT45899.1"/>
    </source>
</evidence>
<dbReference type="Gene3D" id="3.40.50.300">
    <property type="entry name" value="P-loop containing nucleotide triphosphate hydrolases"/>
    <property type="match status" value="1"/>
</dbReference>
<organism evidence="3 4">
    <name type="scientific">Bacillus thuringiensis</name>
    <dbReference type="NCBI Taxonomy" id="1428"/>
    <lineage>
        <taxon>Bacteria</taxon>
        <taxon>Bacillati</taxon>
        <taxon>Bacillota</taxon>
        <taxon>Bacilli</taxon>
        <taxon>Bacillales</taxon>
        <taxon>Bacillaceae</taxon>
        <taxon>Bacillus</taxon>
        <taxon>Bacillus cereus group</taxon>
    </lineage>
</organism>
<dbReference type="InterPro" id="IPR027417">
    <property type="entry name" value="P-loop_NTPase"/>
</dbReference>
<accession>A0A9X7FVR8</accession>
<name>A0A9X7FVR8_BACTU</name>
<feature type="coiled-coil region" evidence="1">
    <location>
        <begin position="189"/>
        <end position="216"/>
    </location>
</feature>
<dbReference type="AlphaFoldDB" id="A0A9X7FVR8"/>
<gene>
    <name evidence="3" type="ORF">COK72_14090</name>
</gene>
<dbReference type="RefSeq" id="WP_098640597.1">
    <property type="nucleotide sequence ID" value="NZ_NVCO01000039.1"/>
</dbReference>
<feature type="compositionally biased region" description="Basic and acidic residues" evidence="2">
    <location>
        <begin position="573"/>
        <end position="590"/>
    </location>
</feature>
<feature type="coiled-coil region" evidence="1">
    <location>
        <begin position="264"/>
        <end position="298"/>
    </location>
</feature>
<reference evidence="3 4" key="1">
    <citation type="submission" date="2017-09" db="EMBL/GenBank/DDBJ databases">
        <title>Large-scale bioinformatics analysis of Bacillus genomes uncovers conserved roles of natural products in bacterial physiology.</title>
        <authorList>
            <consortium name="Agbiome Team Llc"/>
            <person name="Bleich R.M."/>
            <person name="Grubbs K.J."/>
            <person name="Santa Maria K.C."/>
            <person name="Allen S.E."/>
            <person name="Farag S."/>
            <person name="Shank E.A."/>
            <person name="Bowers A."/>
        </authorList>
    </citation>
    <scope>NUCLEOTIDE SEQUENCE [LARGE SCALE GENOMIC DNA]</scope>
    <source>
        <strain evidence="3 4">AFS065400</strain>
    </source>
</reference>